<accession>A0A3N4LNF3</accession>
<proteinExistence type="predicted"/>
<feature type="compositionally biased region" description="Low complexity" evidence="1">
    <location>
        <begin position="676"/>
        <end position="692"/>
    </location>
</feature>
<feature type="compositionally biased region" description="Polar residues" evidence="1">
    <location>
        <begin position="339"/>
        <end position="356"/>
    </location>
</feature>
<name>A0A3N4LNF3_9PEZI</name>
<evidence type="ECO:0000313" key="3">
    <source>
        <dbReference type="Proteomes" id="UP000267821"/>
    </source>
</evidence>
<feature type="region of interest" description="Disordered" evidence="1">
    <location>
        <begin position="278"/>
        <end position="302"/>
    </location>
</feature>
<dbReference type="GO" id="GO:0003677">
    <property type="term" value="F:DNA binding"/>
    <property type="evidence" value="ECO:0007669"/>
    <property type="project" value="InterPro"/>
</dbReference>
<feature type="region of interest" description="Disordered" evidence="1">
    <location>
        <begin position="322"/>
        <end position="448"/>
    </location>
</feature>
<feature type="compositionally biased region" description="Basic residues" evidence="1">
    <location>
        <begin position="392"/>
        <end position="402"/>
    </location>
</feature>
<feature type="compositionally biased region" description="Polar residues" evidence="1">
    <location>
        <begin position="427"/>
        <end position="448"/>
    </location>
</feature>
<protein>
    <submittedName>
        <fullName evidence="2">Uncharacterized protein</fullName>
    </submittedName>
</protein>
<dbReference type="EMBL" id="ML121553">
    <property type="protein sequence ID" value="RPB22201.1"/>
    <property type="molecule type" value="Genomic_DNA"/>
</dbReference>
<evidence type="ECO:0000256" key="1">
    <source>
        <dbReference type="SAM" id="MobiDB-lite"/>
    </source>
</evidence>
<keyword evidence="3" id="KW-1185">Reference proteome</keyword>
<dbReference type="InterPro" id="IPR017956">
    <property type="entry name" value="AT_hook_DNA-bd_motif"/>
</dbReference>
<feature type="compositionally biased region" description="Low complexity" evidence="1">
    <location>
        <begin position="718"/>
        <end position="728"/>
    </location>
</feature>
<organism evidence="2 3">
    <name type="scientific">Terfezia boudieri ATCC MYA-4762</name>
    <dbReference type="NCBI Taxonomy" id="1051890"/>
    <lineage>
        <taxon>Eukaryota</taxon>
        <taxon>Fungi</taxon>
        <taxon>Dikarya</taxon>
        <taxon>Ascomycota</taxon>
        <taxon>Pezizomycotina</taxon>
        <taxon>Pezizomycetes</taxon>
        <taxon>Pezizales</taxon>
        <taxon>Pezizaceae</taxon>
        <taxon>Terfezia</taxon>
    </lineage>
</organism>
<feature type="compositionally biased region" description="Low complexity" evidence="1">
    <location>
        <begin position="746"/>
        <end position="761"/>
    </location>
</feature>
<feature type="region of interest" description="Disordered" evidence="1">
    <location>
        <begin position="604"/>
        <end position="623"/>
    </location>
</feature>
<dbReference type="AlphaFoldDB" id="A0A3N4LNF3"/>
<evidence type="ECO:0000313" key="2">
    <source>
        <dbReference type="EMBL" id="RPB22201.1"/>
    </source>
</evidence>
<dbReference type="PRINTS" id="PR00929">
    <property type="entry name" value="ATHOOK"/>
</dbReference>
<sequence>MNPTAMEIDYPERQTITTSEATMKASGSTNIEQNMGPCGHYRAKGKSVAVDCILPSGVQIDCAECLQNFMKQTDILFTIFQLTFQQQDAERAAHSTPKVDTIQGRGITIDRNTLDEDLPTKLSVQEAIPPIQHSPKQTTVAKRKGKSARGRLRWNGRFMPRLAIEALENPESKIAEDGTEEPQPSAGVGEVINLNETSVKTRTPADSLAKLKETSPEESIYVRDKDIDVKAPESSRASTYSQPAHMNVPSVAALAPCAEEGTQDSTIHISNGTMAISQNTSTSNLTSPPILALQERNPRKRSLTEKARELLATADAVEPEIASKQGGKLASTIPADGGDTTQAGVDSVSADQNIASCSMEPPSSKRKGLQHCGQSPTKRQKTPDILSQPPAVKRRPGRPRKPRPGDETPMISVVPSTITPDAEGSVGSRSVTTRSASMGSFQQSPTSPNYGPEFLLAYNSTANKLPAIPIAPAAVSTPEPEKRRRGRPPKVPVEKSIPIAPVPIQPKPVANGDPSITVADVSSGIGYSSQVPAPSEPKKRGRPRKPQITLDRSPVVAPVSLPNTLTGRNLALPSAPLHSPTIPASDALETANLTVLSNDTVAVEGAESSPAAAPPTPGPTRMMPFSPQKRHINLIIRDGGKVLHKVPSSTETDDPFAPQARIKNTDPRRSTAVNGVPKATAPATSSPLASVVQNESTLNHPHIPPRPASIADAVRNISTDSEPSSSSTSEDDTEADKTFHPKQRWVTVNTSSSVSSPKATSRGGGSVGARGRGRGRGSSPVASGSARVSAAVKVEKGQQTLGSFFMKPLAVGVPFEQPAMPAAGIERVGPVAKRGIKREIGTGRVKIEDFGTGRVKIEDVDVDVEMKDE</sequence>
<feature type="region of interest" description="Disordered" evidence="1">
    <location>
        <begin position="645"/>
        <end position="788"/>
    </location>
</feature>
<feature type="compositionally biased region" description="Low complexity" evidence="1">
    <location>
        <begin position="777"/>
        <end position="788"/>
    </location>
</feature>
<reference evidence="2 3" key="1">
    <citation type="journal article" date="2018" name="Nat. Ecol. Evol.">
        <title>Pezizomycetes genomes reveal the molecular basis of ectomycorrhizal truffle lifestyle.</title>
        <authorList>
            <person name="Murat C."/>
            <person name="Payen T."/>
            <person name="Noel B."/>
            <person name="Kuo A."/>
            <person name="Morin E."/>
            <person name="Chen J."/>
            <person name="Kohler A."/>
            <person name="Krizsan K."/>
            <person name="Balestrini R."/>
            <person name="Da Silva C."/>
            <person name="Montanini B."/>
            <person name="Hainaut M."/>
            <person name="Levati E."/>
            <person name="Barry K.W."/>
            <person name="Belfiori B."/>
            <person name="Cichocki N."/>
            <person name="Clum A."/>
            <person name="Dockter R.B."/>
            <person name="Fauchery L."/>
            <person name="Guy J."/>
            <person name="Iotti M."/>
            <person name="Le Tacon F."/>
            <person name="Lindquist E.A."/>
            <person name="Lipzen A."/>
            <person name="Malagnac F."/>
            <person name="Mello A."/>
            <person name="Molinier V."/>
            <person name="Miyauchi S."/>
            <person name="Poulain J."/>
            <person name="Riccioni C."/>
            <person name="Rubini A."/>
            <person name="Sitrit Y."/>
            <person name="Splivallo R."/>
            <person name="Traeger S."/>
            <person name="Wang M."/>
            <person name="Zifcakova L."/>
            <person name="Wipf D."/>
            <person name="Zambonelli A."/>
            <person name="Paolocci F."/>
            <person name="Nowrousian M."/>
            <person name="Ottonello S."/>
            <person name="Baldrian P."/>
            <person name="Spatafora J.W."/>
            <person name="Henrissat B."/>
            <person name="Nagy L.G."/>
            <person name="Aury J.M."/>
            <person name="Wincker P."/>
            <person name="Grigoriev I.V."/>
            <person name="Bonfante P."/>
            <person name="Martin F.M."/>
        </authorList>
    </citation>
    <scope>NUCLEOTIDE SEQUENCE [LARGE SCALE GENOMIC DNA]</scope>
    <source>
        <strain evidence="2 3">ATCC MYA-4762</strain>
    </source>
</reference>
<dbReference type="OrthoDB" id="5389687at2759"/>
<feature type="region of interest" description="Disordered" evidence="1">
    <location>
        <begin position="473"/>
        <end position="551"/>
    </location>
</feature>
<dbReference type="InParanoid" id="A0A3N4LNF3"/>
<feature type="compositionally biased region" description="Polar residues" evidence="1">
    <location>
        <begin position="278"/>
        <end position="287"/>
    </location>
</feature>
<gene>
    <name evidence="2" type="ORF">L211DRAFT_850756</name>
</gene>
<dbReference type="Proteomes" id="UP000267821">
    <property type="component" value="Unassembled WGS sequence"/>
</dbReference>